<reference evidence="2 3" key="1">
    <citation type="journal article" date="2016" name="Mol. Biol. Evol.">
        <title>Comparative Genomics of Early-Diverging Mushroom-Forming Fungi Provides Insights into the Origins of Lignocellulose Decay Capabilities.</title>
        <authorList>
            <person name="Nagy L.G."/>
            <person name="Riley R."/>
            <person name="Tritt A."/>
            <person name="Adam C."/>
            <person name="Daum C."/>
            <person name="Floudas D."/>
            <person name="Sun H."/>
            <person name="Yadav J.S."/>
            <person name="Pangilinan J."/>
            <person name="Larsson K.H."/>
            <person name="Matsuura K."/>
            <person name="Barry K."/>
            <person name="Labutti K."/>
            <person name="Kuo R."/>
            <person name="Ohm R.A."/>
            <person name="Bhattacharya S.S."/>
            <person name="Shirouzu T."/>
            <person name="Yoshinaga Y."/>
            <person name="Martin F.M."/>
            <person name="Grigoriev I.V."/>
            <person name="Hibbett D.S."/>
        </authorList>
    </citation>
    <scope>NUCLEOTIDE SEQUENCE [LARGE SCALE GENOMIC DNA]</scope>
    <source>
        <strain evidence="2 3">HHB12029</strain>
    </source>
</reference>
<dbReference type="Proteomes" id="UP000077266">
    <property type="component" value="Unassembled WGS sequence"/>
</dbReference>
<dbReference type="AlphaFoldDB" id="A0A166B8X3"/>
<protein>
    <recommendedName>
        <fullName evidence="4">Homeobox KN domain-containing protein</fullName>
    </recommendedName>
</protein>
<feature type="region of interest" description="Disordered" evidence="1">
    <location>
        <begin position="239"/>
        <end position="279"/>
    </location>
</feature>
<dbReference type="OrthoDB" id="10664373at2759"/>
<name>A0A166B8X3_EXIGL</name>
<accession>A0A166B8X3</accession>
<dbReference type="InParanoid" id="A0A166B8X3"/>
<evidence type="ECO:0000313" key="2">
    <source>
        <dbReference type="EMBL" id="KZV98999.1"/>
    </source>
</evidence>
<keyword evidence="3" id="KW-1185">Reference proteome</keyword>
<evidence type="ECO:0008006" key="4">
    <source>
        <dbReference type="Google" id="ProtNLM"/>
    </source>
</evidence>
<proteinExistence type="predicted"/>
<organism evidence="2 3">
    <name type="scientific">Exidia glandulosa HHB12029</name>
    <dbReference type="NCBI Taxonomy" id="1314781"/>
    <lineage>
        <taxon>Eukaryota</taxon>
        <taxon>Fungi</taxon>
        <taxon>Dikarya</taxon>
        <taxon>Basidiomycota</taxon>
        <taxon>Agaricomycotina</taxon>
        <taxon>Agaricomycetes</taxon>
        <taxon>Auriculariales</taxon>
        <taxon>Exidiaceae</taxon>
        <taxon>Exidia</taxon>
    </lineage>
</organism>
<feature type="region of interest" description="Disordered" evidence="1">
    <location>
        <begin position="579"/>
        <end position="611"/>
    </location>
</feature>
<feature type="region of interest" description="Disordered" evidence="1">
    <location>
        <begin position="347"/>
        <end position="379"/>
    </location>
</feature>
<evidence type="ECO:0000256" key="1">
    <source>
        <dbReference type="SAM" id="MobiDB-lite"/>
    </source>
</evidence>
<feature type="compositionally biased region" description="Acidic residues" evidence="1">
    <location>
        <begin position="247"/>
        <end position="268"/>
    </location>
</feature>
<sequence>MSSTLEQRLRSLDDGFFVAVRGGATEMSSFCDNLDALRAELRSGLDAGMVSQDVADLATASFASVMALSQRMFDFVRMSDEIADEATSTIDQDSNAQPAAASLPLFRYLLDNICHPYPDLDEKERLAEEAREAGWADFDKRKCEDWLNRKRHQSGYVAIARKYCDEDTEAMSRLCSAALFGSAEQRSQVHPTALEEIESMRELVQAQYDDLAAQELSPWVEDLSQNLQVVIGDLSCGHPTSGSLSSDNDEADYADCSDCSDDESDSDSDVSATDIDSDYDCDDAVKEDVTDVPLPAVIGAKRKLSDLPAFTPPRRHLVPRSPSSSSASSSSSDSIFSVVSFRSTSASSATSWEEDEDECDRPAKRTRSESVNPEPASATSDLRTVVDMWAMRLPSNAVTLSKRKRDDDDLETLARNMKRSRYAALSAAAPSNIPGHHLTSLTDVCTRSWSSVVPFDILGYSVDSELYTVDCTAIQASAATDEEDEDEDNNLADIIDLCNDPDAPDDATWATVQLHALAQTLTGSRLPMAAELCADTVEVKLEELSPQELSSLGETLSTTAEAITAEYPLDQSLLLEDDDAFSPPELSDGESSGTSSPDRSPSPPVELESSPERLMADYAMSQRKELDPLHHPWFAQMFGQQGLSFFDPNAFRVECNPPPGMMAQESHPDFLAQLDL</sequence>
<feature type="region of interest" description="Disordered" evidence="1">
    <location>
        <begin position="308"/>
        <end position="332"/>
    </location>
</feature>
<evidence type="ECO:0000313" key="3">
    <source>
        <dbReference type="Proteomes" id="UP000077266"/>
    </source>
</evidence>
<gene>
    <name evidence="2" type="ORF">EXIGLDRAFT_831775</name>
</gene>
<dbReference type="EMBL" id="KV425913">
    <property type="protein sequence ID" value="KZV98999.1"/>
    <property type="molecule type" value="Genomic_DNA"/>
</dbReference>
<feature type="compositionally biased region" description="Low complexity" evidence="1">
    <location>
        <begin position="319"/>
        <end position="332"/>
    </location>
</feature>